<evidence type="ECO:0000313" key="3">
    <source>
        <dbReference type="EMBL" id="BCA27053.1"/>
    </source>
</evidence>
<dbReference type="Proteomes" id="UP000461288">
    <property type="component" value="Unassembled WGS sequence"/>
</dbReference>
<organism evidence="4 5">
    <name type="scientific">Metapseudomonas otitidis</name>
    <dbReference type="NCBI Taxonomy" id="319939"/>
    <lineage>
        <taxon>Bacteria</taxon>
        <taxon>Pseudomonadati</taxon>
        <taxon>Pseudomonadota</taxon>
        <taxon>Gammaproteobacteria</taxon>
        <taxon>Pseudomonadales</taxon>
        <taxon>Pseudomonadaceae</taxon>
        <taxon>Metapseudomonas</taxon>
    </lineage>
</organism>
<dbReference type="EMBL" id="WTFN01000049">
    <property type="protein sequence ID" value="MWK58016.1"/>
    <property type="molecule type" value="Genomic_DNA"/>
</dbReference>
<proteinExistence type="predicted"/>
<dbReference type="Proteomes" id="UP000501237">
    <property type="component" value="Chromosome"/>
</dbReference>
<reference evidence="3 6" key="3">
    <citation type="journal article" date="2020" name="Microbiol. Resour. Announc.">
        <title>Complete genome sequence of Pseudomonas otitidis strain MrB4, isolated from Lake Biwa in Japan.</title>
        <authorList>
            <person name="Miyazaki K."/>
            <person name="Hase E."/>
            <person name="Maruya T."/>
        </authorList>
    </citation>
    <scope>NUCLEOTIDE SEQUENCE [LARGE SCALE GENOMIC DNA]</scope>
    <source>
        <strain evidence="3 6">MrB4</strain>
    </source>
</reference>
<evidence type="ECO:0000313" key="7">
    <source>
        <dbReference type="Proteomes" id="UP000515591"/>
    </source>
</evidence>
<protein>
    <submittedName>
        <fullName evidence="4">Uncharacterized protein</fullName>
    </submittedName>
</protein>
<dbReference type="EMBL" id="AP022213">
    <property type="protein sequence ID" value="BBT14932.1"/>
    <property type="molecule type" value="Genomic_DNA"/>
</dbReference>
<evidence type="ECO:0000313" key="5">
    <source>
        <dbReference type="Proteomes" id="UP000461288"/>
    </source>
</evidence>
<reference evidence="4 5" key="2">
    <citation type="submission" date="2019-12" db="EMBL/GenBank/DDBJ databases">
        <title>Draft genome sequence of Pseudomonas otitidis recovered from a chicken carcass.</title>
        <authorList>
            <person name="Vieira T.R."/>
            <person name="Oliviera E.F.C."/>
            <person name="Silva N.M.V."/>
            <person name="Sambrano G.E."/>
            <person name="Cibulski S.P."/>
            <person name="Cardoso M.R.I."/>
        </authorList>
    </citation>
    <scope>NUCLEOTIDE SEQUENCE [LARGE SCALE GENOMIC DNA]</scope>
    <source>
        <strain evidence="4 5">25_K</strain>
    </source>
</reference>
<reference evidence="2 7" key="1">
    <citation type="submission" date="2019-12" db="EMBL/GenBank/DDBJ databases">
        <title>complete genome sequences of Pseudomonas otitidis str. WP8-S17-CRE-03 isolated from wastewater treatment plant effluent.</title>
        <authorList>
            <person name="Sekizuka T."/>
            <person name="Itokawa K."/>
            <person name="Yatsu K."/>
            <person name="Inamine Y."/>
            <person name="Kuroda M."/>
        </authorList>
    </citation>
    <scope>NUCLEOTIDE SEQUENCE [LARGE SCALE GENOMIC DNA]</scope>
    <source>
        <strain evidence="2 7">WP8-S17-CRE-03</strain>
    </source>
</reference>
<name>A0A1I0UQH0_9GAMM</name>
<evidence type="ECO:0000313" key="2">
    <source>
        <dbReference type="EMBL" id="BBT14932.1"/>
    </source>
</evidence>
<dbReference type="KEGG" id="poj:PtoMrB4_10300"/>
<evidence type="ECO:0000256" key="1">
    <source>
        <dbReference type="SAM" id="MobiDB-lite"/>
    </source>
</evidence>
<gene>
    <name evidence="4" type="ORF">GO594_18705</name>
    <name evidence="3" type="ORF">PtoMrB4_10300</name>
    <name evidence="2" type="ORF">WP8S17C03_09810</name>
</gene>
<dbReference type="GeneID" id="57396241"/>
<dbReference type="AlphaFoldDB" id="A0A1I0UQH0"/>
<dbReference type="Proteomes" id="UP000515591">
    <property type="component" value="Chromosome"/>
</dbReference>
<feature type="compositionally biased region" description="Basic and acidic residues" evidence="1">
    <location>
        <begin position="13"/>
        <end position="29"/>
    </location>
</feature>
<sequence>MTAYDTLPSATPESDRKAQYEARRAEERRDRLRQQLDLLDKRIARVQAGTEPLDGSSLQALQMRREGLAQDLARLPRKEGCCGCGRACKG</sequence>
<dbReference type="RefSeq" id="WP_044410508.1">
    <property type="nucleotide sequence ID" value="NZ_AP022213.1"/>
</dbReference>
<dbReference type="STRING" id="319939.SAMN05216263_12025"/>
<feature type="region of interest" description="Disordered" evidence="1">
    <location>
        <begin position="1"/>
        <end position="29"/>
    </location>
</feature>
<dbReference type="EMBL" id="AP022642">
    <property type="protein sequence ID" value="BCA27053.1"/>
    <property type="molecule type" value="Genomic_DNA"/>
</dbReference>
<evidence type="ECO:0000313" key="4">
    <source>
        <dbReference type="EMBL" id="MWK58016.1"/>
    </source>
</evidence>
<evidence type="ECO:0000313" key="6">
    <source>
        <dbReference type="Proteomes" id="UP000501237"/>
    </source>
</evidence>
<accession>A0A1I0UQH0</accession>